<evidence type="ECO:0000313" key="1">
    <source>
        <dbReference type="EMBL" id="PIO39141.1"/>
    </source>
</evidence>
<keyword evidence="2" id="KW-1185">Reference proteome</keyword>
<dbReference type="Proteomes" id="UP000228934">
    <property type="component" value="Unassembled WGS sequence"/>
</dbReference>
<protein>
    <submittedName>
        <fullName evidence="1">Uncharacterized protein</fullName>
    </submittedName>
</protein>
<gene>
    <name evidence="1" type="ORF">AB205_0177660</name>
</gene>
<dbReference type="OrthoDB" id="10432812at2759"/>
<dbReference type="AlphaFoldDB" id="A0A2G9SI98"/>
<evidence type="ECO:0000313" key="2">
    <source>
        <dbReference type="Proteomes" id="UP000228934"/>
    </source>
</evidence>
<proteinExistence type="predicted"/>
<accession>A0A2G9SI98</accession>
<reference evidence="2" key="1">
    <citation type="journal article" date="2017" name="Nat. Commun.">
        <title>The North American bullfrog draft genome provides insight into hormonal regulation of long noncoding RNA.</title>
        <authorList>
            <person name="Hammond S.A."/>
            <person name="Warren R.L."/>
            <person name="Vandervalk B.P."/>
            <person name="Kucuk E."/>
            <person name="Khan H."/>
            <person name="Gibb E.A."/>
            <person name="Pandoh P."/>
            <person name="Kirk H."/>
            <person name="Zhao Y."/>
            <person name="Jones M."/>
            <person name="Mungall A.J."/>
            <person name="Coope R."/>
            <person name="Pleasance S."/>
            <person name="Moore R.A."/>
            <person name="Holt R.A."/>
            <person name="Round J.M."/>
            <person name="Ohora S."/>
            <person name="Walle B.V."/>
            <person name="Veldhoen N."/>
            <person name="Helbing C.C."/>
            <person name="Birol I."/>
        </authorList>
    </citation>
    <scope>NUCLEOTIDE SEQUENCE [LARGE SCALE GENOMIC DNA]</scope>
</reference>
<feature type="non-terminal residue" evidence="1">
    <location>
        <position position="153"/>
    </location>
</feature>
<organism evidence="1 2">
    <name type="scientific">Aquarana catesbeiana</name>
    <name type="common">American bullfrog</name>
    <name type="synonym">Rana catesbeiana</name>
    <dbReference type="NCBI Taxonomy" id="8400"/>
    <lineage>
        <taxon>Eukaryota</taxon>
        <taxon>Metazoa</taxon>
        <taxon>Chordata</taxon>
        <taxon>Craniata</taxon>
        <taxon>Vertebrata</taxon>
        <taxon>Euteleostomi</taxon>
        <taxon>Amphibia</taxon>
        <taxon>Batrachia</taxon>
        <taxon>Anura</taxon>
        <taxon>Neobatrachia</taxon>
        <taxon>Ranoidea</taxon>
        <taxon>Ranidae</taxon>
        <taxon>Aquarana</taxon>
    </lineage>
</organism>
<sequence length="153" mass="17039">MSPIRRHSFCFYAVSKETDQDTNSQTNNAATAADTKTTVNCETPVSTLKKKKNTEKVGSDKTFGIQSLNNADFTDTQKITQHEVGCSVKPSKIILVNKSKVMKKQSPTKTILQQKAQQRSPVAEVKPMNTTVTSTDKERTTVLVRIFLNLFIN</sequence>
<name>A0A2G9SI98_AQUCT</name>
<dbReference type="EMBL" id="KV924635">
    <property type="protein sequence ID" value="PIO39141.1"/>
    <property type="molecule type" value="Genomic_DNA"/>
</dbReference>